<dbReference type="SUPFAM" id="SSF50677">
    <property type="entry name" value="ValRS/IleRS/LeuRS editing domain"/>
    <property type="match status" value="1"/>
</dbReference>
<dbReference type="InterPro" id="IPR002300">
    <property type="entry name" value="aa-tRNA-synth_Ia"/>
</dbReference>
<dbReference type="PANTHER" id="PTHR11946">
    <property type="entry name" value="VALYL-TRNA SYNTHETASES"/>
    <property type="match status" value="1"/>
</dbReference>
<keyword evidence="6 10" id="KW-0648">Protein biosynthesis</keyword>
<dbReference type="Gene3D" id="1.10.730.10">
    <property type="entry name" value="Isoleucyl-tRNA Synthetase, Domain 1"/>
    <property type="match status" value="1"/>
</dbReference>
<dbReference type="GO" id="GO:0004832">
    <property type="term" value="F:valine-tRNA ligase activity"/>
    <property type="evidence" value="ECO:0007669"/>
    <property type="project" value="UniProtKB-UniRule"/>
</dbReference>
<dbReference type="PATRIC" id="fig|1619010.3.peg.548"/>
<dbReference type="EC" id="6.1.1.9" evidence="1 9"/>
<evidence type="ECO:0000256" key="3">
    <source>
        <dbReference type="ARBA" id="ARBA00022598"/>
    </source>
</evidence>
<dbReference type="AlphaFoldDB" id="A0A0G0FUF7"/>
<protein>
    <recommendedName>
        <fullName evidence="1 9">Valine--tRNA ligase</fullName>
        <ecNumber evidence="1 9">6.1.1.9</ecNumber>
    </recommendedName>
</protein>
<dbReference type="SUPFAM" id="SSF52374">
    <property type="entry name" value="Nucleotidylyl transferase"/>
    <property type="match status" value="1"/>
</dbReference>
<keyword evidence="2" id="KW-0963">Cytoplasm</keyword>
<evidence type="ECO:0000256" key="10">
    <source>
        <dbReference type="RuleBase" id="RU363035"/>
    </source>
</evidence>
<evidence type="ECO:0000256" key="2">
    <source>
        <dbReference type="ARBA" id="ARBA00022490"/>
    </source>
</evidence>
<dbReference type="GO" id="GO:0005829">
    <property type="term" value="C:cytosol"/>
    <property type="evidence" value="ECO:0007669"/>
    <property type="project" value="TreeGrafter"/>
</dbReference>
<dbReference type="InterPro" id="IPR009080">
    <property type="entry name" value="tRNAsynth_Ia_anticodon-bd"/>
</dbReference>
<dbReference type="Pfam" id="PF08264">
    <property type="entry name" value="Anticodon_1"/>
    <property type="match status" value="1"/>
</dbReference>
<organism evidence="13 14">
    <name type="scientific">Candidatus Wolfebacteria bacterium GW2011_GWC1_37_10</name>
    <dbReference type="NCBI Taxonomy" id="1619010"/>
    <lineage>
        <taxon>Bacteria</taxon>
        <taxon>Candidatus Wolfeibacteriota</taxon>
    </lineage>
</organism>
<evidence type="ECO:0000256" key="5">
    <source>
        <dbReference type="ARBA" id="ARBA00022840"/>
    </source>
</evidence>
<feature type="domain" description="Aminoacyl-tRNA synthetase class Ia" evidence="11">
    <location>
        <begin position="17"/>
        <end position="575"/>
    </location>
</feature>
<comment type="similarity">
    <text evidence="10">Belongs to the class-I aminoacyl-tRNA synthetase family.</text>
</comment>
<dbReference type="GO" id="GO:0002161">
    <property type="term" value="F:aminoacyl-tRNA deacylase activity"/>
    <property type="evidence" value="ECO:0007669"/>
    <property type="project" value="InterPro"/>
</dbReference>
<feature type="domain" description="Methionyl/Valyl/Leucyl/Isoleucyl-tRNA synthetase anticodon-binding" evidence="12">
    <location>
        <begin position="619"/>
        <end position="720"/>
    </location>
</feature>
<gene>
    <name evidence="13" type="ORF">US36_C0018G0011</name>
</gene>
<evidence type="ECO:0000256" key="4">
    <source>
        <dbReference type="ARBA" id="ARBA00022741"/>
    </source>
</evidence>
<evidence type="ECO:0000256" key="9">
    <source>
        <dbReference type="NCBIfam" id="TIGR00422"/>
    </source>
</evidence>
<dbReference type="NCBIfam" id="NF004349">
    <property type="entry name" value="PRK05729.1"/>
    <property type="match status" value="1"/>
</dbReference>
<evidence type="ECO:0000256" key="7">
    <source>
        <dbReference type="ARBA" id="ARBA00023146"/>
    </source>
</evidence>
<evidence type="ECO:0000256" key="1">
    <source>
        <dbReference type="ARBA" id="ARBA00013169"/>
    </source>
</evidence>
<keyword evidence="4 10" id="KW-0547">Nucleotide-binding</keyword>
<dbReference type="GO" id="GO:0005524">
    <property type="term" value="F:ATP binding"/>
    <property type="evidence" value="ECO:0007669"/>
    <property type="project" value="UniProtKB-KW"/>
</dbReference>
<dbReference type="CDD" id="cd07962">
    <property type="entry name" value="Anticodon_Ia_Val"/>
    <property type="match status" value="1"/>
</dbReference>
<keyword evidence="7 10" id="KW-0030">Aminoacyl-tRNA synthetase</keyword>
<dbReference type="InterPro" id="IPR009008">
    <property type="entry name" value="Val/Leu/Ile-tRNA-synth_edit"/>
</dbReference>
<dbReference type="InterPro" id="IPR013155">
    <property type="entry name" value="M/V/L/I-tRNA-synth_anticd-bd"/>
</dbReference>
<dbReference type="Gene3D" id="3.40.50.620">
    <property type="entry name" value="HUPs"/>
    <property type="match status" value="2"/>
</dbReference>
<dbReference type="Pfam" id="PF00133">
    <property type="entry name" value="tRNA-synt_1"/>
    <property type="match status" value="1"/>
</dbReference>
<evidence type="ECO:0000256" key="6">
    <source>
        <dbReference type="ARBA" id="ARBA00022917"/>
    </source>
</evidence>
<evidence type="ECO:0000313" key="14">
    <source>
        <dbReference type="Proteomes" id="UP000034044"/>
    </source>
</evidence>
<dbReference type="InterPro" id="IPR002303">
    <property type="entry name" value="Valyl-tRNA_ligase"/>
</dbReference>
<reference evidence="13 14" key="1">
    <citation type="journal article" date="2015" name="Nature">
        <title>rRNA introns, odd ribosomes, and small enigmatic genomes across a large radiation of phyla.</title>
        <authorList>
            <person name="Brown C.T."/>
            <person name="Hug L.A."/>
            <person name="Thomas B.C."/>
            <person name="Sharon I."/>
            <person name="Castelle C.J."/>
            <person name="Singh A."/>
            <person name="Wilkins M.J."/>
            <person name="Williams K.H."/>
            <person name="Banfield J.F."/>
        </authorList>
    </citation>
    <scope>NUCLEOTIDE SEQUENCE [LARGE SCALE GENOMIC DNA]</scope>
</reference>
<dbReference type="InterPro" id="IPR001412">
    <property type="entry name" value="aa-tRNA-synth_I_CS"/>
</dbReference>
<dbReference type="CDD" id="cd00817">
    <property type="entry name" value="ValRS_core"/>
    <property type="match status" value="1"/>
</dbReference>
<dbReference type="SUPFAM" id="SSF47323">
    <property type="entry name" value="Anticodon-binding domain of a subclass of class I aminoacyl-tRNA synthetases"/>
    <property type="match status" value="1"/>
</dbReference>
<dbReference type="PRINTS" id="PR00986">
    <property type="entry name" value="TRNASYNTHVAL"/>
</dbReference>
<dbReference type="EMBL" id="LBSR01000018">
    <property type="protein sequence ID" value="KKQ21552.1"/>
    <property type="molecule type" value="Genomic_DNA"/>
</dbReference>
<dbReference type="PROSITE" id="PS00178">
    <property type="entry name" value="AA_TRNA_LIGASE_I"/>
    <property type="match status" value="1"/>
</dbReference>
<comment type="catalytic activity">
    <reaction evidence="8">
        <text>tRNA(Val) + L-valine + ATP = L-valyl-tRNA(Val) + AMP + diphosphate</text>
        <dbReference type="Rhea" id="RHEA:10704"/>
        <dbReference type="Rhea" id="RHEA-COMP:9672"/>
        <dbReference type="Rhea" id="RHEA-COMP:9708"/>
        <dbReference type="ChEBI" id="CHEBI:30616"/>
        <dbReference type="ChEBI" id="CHEBI:33019"/>
        <dbReference type="ChEBI" id="CHEBI:57762"/>
        <dbReference type="ChEBI" id="CHEBI:78442"/>
        <dbReference type="ChEBI" id="CHEBI:78537"/>
        <dbReference type="ChEBI" id="CHEBI:456215"/>
        <dbReference type="EC" id="6.1.1.9"/>
    </reaction>
</comment>
<dbReference type="InterPro" id="IPR014729">
    <property type="entry name" value="Rossmann-like_a/b/a_fold"/>
</dbReference>
<keyword evidence="5 10" id="KW-0067">ATP-binding</keyword>
<accession>A0A0G0FUF7</accession>
<dbReference type="Proteomes" id="UP000034044">
    <property type="component" value="Unassembled WGS sequence"/>
</dbReference>
<sequence length="723" mass="84620">MLEKFNKPYNSKEVEEKIYKSWEDSGYFNPDNLPFSKTKNQKPKTFSIIMPPPNANGSLHLGHALAIGLEDVIIRYKRMRGFKTLWIPGADHAGFETQIVYDKVIEKEGRNRFEIPREKLFQEILDFTNKNKKIMESQVRRLGASCDWKREKFTLDSDIISKTQDAFIDLYQKGMIYRGTRLVHWCPKHQTGFSDLEIDHEERRDSLYYIKYGSIIVATVRPETIFGDTAVAVNPKDKRYKSLIGKEIEVDVVISKLKLKIIADKIVDPQFGTGAVKITPAHDFNDYETWQRHKNEIDGPREVINKYGKMDLVRHFPESIEAKKYEGLKVLEARKLIVEDLVKKGLMEKIDETYQHNIARCYKCNTAIEPKLMSQWFVKMEPLAKPAINAVKAGKIKFIPERFKKIYFHWLKNIRDWNISRQIVWGIQIPAWQCQDCSFWIINKSNPIKCPQCGSGKVEQDKDVFDTWFSSGQWPPLTLGYPDGADYKNFYPTDVMETGWDILFFWVARMIMLGLYRTKKIPFKYVYLHGLVRDQFKQKMSKSKGNVINPIDMVEKYGSDALRMALIIGNTPGTDSAFSEEKIRGYRNFANKIWQASRFVLINLENFDFKSKPKLSAADKKKLNELVKIKKDISKLMESFKFYAASEKIYHYFWHVFCDKIIEEIKPHLIGKDEQSKRSAQYVLSEILKESVKILHPFMPFITEEIYQSLPNKEKELLMIENY</sequence>
<evidence type="ECO:0000259" key="12">
    <source>
        <dbReference type="Pfam" id="PF08264"/>
    </source>
</evidence>
<evidence type="ECO:0000313" key="13">
    <source>
        <dbReference type="EMBL" id="KKQ21552.1"/>
    </source>
</evidence>
<dbReference type="InterPro" id="IPR033705">
    <property type="entry name" value="Anticodon_Ia_Val"/>
</dbReference>
<evidence type="ECO:0000256" key="8">
    <source>
        <dbReference type="ARBA" id="ARBA00047552"/>
    </source>
</evidence>
<dbReference type="NCBIfam" id="TIGR00422">
    <property type="entry name" value="valS"/>
    <property type="match status" value="1"/>
</dbReference>
<dbReference type="PANTHER" id="PTHR11946:SF93">
    <property type="entry name" value="VALINE--TRNA LIGASE, CHLOROPLASTIC_MITOCHONDRIAL 2"/>
    <property type="match status" value="1"/>
</dbReference>
<evidence type="ECO:0000259" key="11">
    <source>
        <dbReference type="Pfam" id="PF00133"/>
    </source>
</evidence>
<proteinExistence type="inferred from homology"/>
<name>A0A0G0FUF7_9BACT</name>
<comment type="caution">
    <text evidence="13">The sequence shown here is derived from an EMBL/GenBank/DDBJ whole genome shotgun (WGS) entry which is preliminary data.</text>
</comment>
<dbReference type="GO" id="GO:0006438">
    <property type="term" value="P:valyl-tRNA aminoacylation"/>
    <property type="evidence" value="ECO:0007669"/>
    <property type="project" value="UniProtKB-UniRule"/>
</dbReference>
<keyword evidence="3 10" id="KW-0436">Ligase</keyword>